<gene>
    <name evidence="1" type="ORF">XVE_2744</name>
</gene>
<evidence type="ECO:0000313" key="1">
    <source>
        <dbReference type="EMBL" id="EGD08984.1"/>
    </source>
</evidence>
<protein>
    <submittedName>
        <fullName evidence="1">Uncharacterized protein</fullName>
    </submittedName>
</protein>
<reference evidence="1 2" key="1">
    <citation type="journal article" date="2011" name="BMC Genomics">
        <title>Comparative genomics reveals diversity among xanthomonads infecting tomato and pepper.</title>
        <authorList>
            <person name="Potnis N."/>
            <person name="Krasileva K."/>
            <person name="Chow V."/>
            <person name="Almeida N.F."/>
            <person name="Patil P.B."/>
            <person name="Ryan R.P."/>
            <person name="Sharlach M."/>
            <person name="Behlau F."/>
            <person name="Dow J.M."/>
            <person name="Momol M.T."/>
            <person name="White F.F."/>
            <person name="Preston J.F."/>
            <person name="Vinatzer B.A."/>
            <person name="Koebnik R."/>
            <person name="Setubal J.C."/>
            <person name="Norman D.J."/>
            <person name="Staskawicz B.J."/>
            <person name="Jones J.B."/>
        </authorList>
    </citation>
    <scope>NUCLEOTIDE SEQUENCE [LARGE SCALE GENOMIC DNA]</scope>
    <source>
        <strain evidence="1 2">ATCC 35937</strain>
    </source>
</reference>
<evidence type="ECO:0000313" key="2">
    <source>
        <dbReference type="Proteomes" id="UP000003299"/>
    </source>
</evidence>
<organism evidence="1 2">
    <name type="scientific">Xanthomonas vesicatoria ATCC 35937</name>
    <dbReference type="NCBI Taxonomy" id="925775"/>
    <lineage>
        <taxon>Bacteria</taxon>
        <taxon>Pseudomonadati</taxon>
        <taxon>Pseudomonadota</taxon>
        <taxon>Gammaproteobacteria</taxon>
        <taxon>Lysobacterales</taxon>
        <taxon>Lysobacteraceae</taxon>
        <taxon>Xanthomonas</taxon>
    </lineage>
</organism>
<name>F0BEW4_9XANT</name>
<dbReference type="Proteomes" id="UP000003299">
    <property type="component" value="Unassembled WGS sequence"/>
</dbReference>
<proteinExistence type="predicted"/>
<dbReference type="KEGG" id="xve:BJD12_03500"/>
<accession>F0BEW4</accession>
<comment type="caution">
    <text evidence="1">The sequence shown here is derived from an EMBL/GenBank/DDBJ whole genome shotgun (WGS) entry which is preliminary data.</text>
</comment>
<dbReference type="AlphaFoldDB" id="F0BEW4"/>
<sequence>MPFAIWRYKHVRLIIEQESGNWNDNEVAARKSLRKVNCKISHAGVPPFINDRIEGERKAFILLGLMRRQDRMNEVNYCHFVCGINGAG</sequence>
<dbReference type="EMBL" id="AEQV01000092">
    <property type="protein sequence ID" value="EGD08984.1"/>
    <property type="molecule type" value="Genomic_DNA"/>
</dbReference>